<dbReference type="Gene3D" id="3.30.360.10">
    <property type="entry name" value="Dihydrodipicolinate Reductase, domain 2"/>
    <property type="match status" value="1"/>
</dbReference>
<sequence length="305" mass="34964">MVQKKSEDSMKKNIAIGIIGLGMWGKKYLQTLEQFHTGPIYLCDISDQKFENLRNYMTLEYRTIVESKDIKAVIITTPDQTHYALARDALIHDKDVLVEKPMTLKSSEAHELVEIAQNRRLVLAVAHTPLFTKSYQRLSSYLKSNQLINVIRIEAVRTSRGRENISTPLWDLAAHDIAIAVSLLGKPQYFSCSENTPKRCRYELKFANGLTFAGEAQWTHPPFQRVIRLFTKNEVHEYYEPIGNDIPATELPLTQMCQNFIDSCVKRLKPVNNGELGKQVVECLEIIDNLMKINNHEIICDNSRI</sequence>
<reference evidence="2" key="1">
    <citation type="journal article" date="2020" name="mSystems">
        <title>Genome- and Community-Level Interaction Insights into Carbon Utilization and Element Cycling Functions of Hydrothermarchaeota in Hydrothermal Sediment.</title>
        <authorList>
            <person name="Zhou Z."/>
            <person name="Liu Y."/>
            <person name="Xu W."/>
            <person name="Pan J."/>
            <person name="Luo Z.H."/>
            <person name="Li M."/>
        </authorList>
    </citation>
    <scope>NUCLEOTIDE SEQUENCE [LARGE SCALE GENOMIC DNA]</scope>
    <source>
        <strain evidence="2">SpSt-265</strain>
    </source>
</reference>
<dbReference type="PANTHER" id="PTHR43377">
    <property type="entry name" value="BILIVERDIN REDUCTASE A"/>
    <property type="match status" value="1"/>
</dbReference>
<organism evidence="2">
    <name type="scientific">candidate division WOR-3 bacterium</name>
    <dbReference type="NCBI Taxonomy" id="2052148"/>
    <lineage>
        <taxon>Bacteria</taxon>
        <taxon>Bacteria division WOR-3</taxon>
    </lineage>
</organism>
<dbReference type="AlphaFoldDB" id="A0A7C1T0M2"/>
<dbReference type="SUPFAM" id="SSF51735">
    <property type="entry name" value="NAD(P)-binding Rossmann-fold domains"/>
    <property type="match status" value="1"/>
</dbReference>
<name>A0A7C1T0M2_UNCW3</name>
<accession>A0A7C1T0M2</accession>
<feature type="domain" description="Gfo/Idh/MocA-like oxidoreductase N-terminal" evidence="1">
    <location>
        <begin position="15"/>
        <end position="127"/>
    </location>
</feature>
<dbReference type="InterPro" id="IPR000683">
    <property type="entry name" value="Gfo/Idh/MocA-like_OxRdtase_N"/>
</dbReference>
<proteinExistence type="predicted"/>
<dbReference type="InterPro" id="IPR051450">
    <property type="entry name" value="Gfo/Idh/MocA_Oxidoreductases"/>
</dbReference>
<evidence type="ECO:0000313" key="2">
    <source>
        <dbReference type="EMBL" id="HEA86731.1"/>
    </source>
</evidence>
<protein>
    <submittedName>
        <fullName evidence="2">Gfo/Idh/MocA family oxidoreductase</fullName>
    </submittedName>
</protein>
<dbReference type="PANTHER" id="PTHR43377:SF6">
    <property type="entry name" value="GFO_IDH_MOCA-LIKE OXIDOREDUCTASE N-TERMINAL DOMAIN-CONTAINING PROTEIN"/>
    <property type="match status" value="1"/>
</dbReference>
<comment type="caution">
    <text evidence="2">The sequence shown here is derived from an EMBL/GenBank/DDBJ whole genome shotgun (WGS) entry which is preliminary data.</text>
</comment>
<evidence type="ECO:0000259" key="1">
    <source>
        <dbReference type="Pfam" id="PF01408"/>
    </source>
</evidence>
<dbReference type="Gene3D" id="3.40.50.720">
    <property type="entry name" value="NAD(P)-binding Rossmann-like Domain"/>
    <property type="match status" value="1"/>
</dbReference>
<dbReference type="InterPro" id="IPR036291">
    <property type="entry name" value="NAD(P)-bd_dom_sf"/>
</dbReference>
<dbReference type="Pfam" id="PF01408">
    <property type="entry name" value="GFO_IDH_MocA"/>
    <property type="match status" value="1"/>
</dbReference>
<gene>
    <name evidence="2" type="ORF">ENP94_01820</name>
</gene>
<dbReference type="GO" id="GO:0000166">
    <property type="term" value="F:nucleotide binding"/>
    <property type="evidence" value="ECO:0007669"/>
    <property type="project" value="InterPro"/>
</dbReference>
<dbReference type="EMBL" id="DSLG01000002">
    <property type="protein sequence ID" value="HEA86731.1"/>
    <property type="molecule type" value="Genomic_DNA"/>
</dbReference>